<sequence>MKLYDLDLSGNCYKVRLLASFIHTPLNIIPVDFMQGEHKGEKLMQLNPWGEIPIFEDEDVVLRDAQAILVYLANKYGGEAWWPSEAYLQAEVMQWLSVASNEIQHGPNMARLIKKFGLPGDHAQCIANSNKILTLIDNHLSKNYWLAANRPTIADCAIYPYISVAYEGDVEIVQYTNINAWMLRLEQLPGYISMPGNSPTDNVCDS</sequence>
<evidence type="ECO:0000259" key="4">
    <source>
        <dbReference type="PROSITE" id="PS50405"/>
    </source>
</evidence>
<gene>
    <name evidence="5" type="ORF">L3081_01930</name>
</gene>
<comment type="subunit">
    <text evidence="1">Homodimer.</text>
</comment>
<dbReference type="EMBL" id="JAKKSL010000001">
    <property type="protein sequence ID" value="MCI2282379.1"/>
    <property type="molecule type" value="Genomic_DNA"/>
</dbReference>
<dbReference type="SUPFAM" id="SSF47616">
    <property type="entry name" value="GST C-terminal domain-like"/>
    <property type="match status" value="1"/>
</dbReference>
<organism evidence="5 6">
    <name type="scientific">Colwellia maritima</name>
    <dbReference type="NCBI Taxonomy" id="2912588"/>
    <lineage>
        <taxon>Bacteria</taxon>
        <taxon>Pseudomonadati</taxon>
        <taxon>Pseudomonadota</taxon>
        <taxon>Gammaproteobacteria</taxon>
        <taxon>Alteromonadales</taxon>
        <taxon>Colwelliaceae</taxon>
        <taxon>Colwellia</taxon>
    </lineage>
</organism>
<feature type="domain" description="GST C-terminal" evidence="4">
    <location>
        <begin position="85"/>
        <end position="206"/>
    </location>
</feature>
<protein>
    <submittedName>
        <fullName evidence="5">Glutathione S-transferase</fullName>
    </submittedName>
</protein>
<dbReference type="CDD" id="cd03056">
    <property type="entry name" value="GST_N_4"/>
    <property type="match status" value="1"/>
</dbReference>
<proteinExistence type="inferred from homology"/>
<comment type="caution">
    <text evidence="5">The sequence shown here is derived from an EMBL/GenBank/DDBJ whole genome shotgun (WGS) entry which is preliminary data.</text>
</comment>
<dbReference type="PANTHER" id="PTHR43969:SF9">
    <property type="entry name" value="GLUTATHIONE S TRANSFERASE D10, ISOFORM A-RELATED"/>
    <property type="match status" value="1"/>
</dbReference>
<dbReference type="Proteomes" id="UP001139646">
    <property type="component" value="Unassembled WGS sequence"/>
</dbReference>
<dbReference type="PANTHER" id="PTHR43969">
    <property type="entry name" value="GLUTATHIONE S TRANSFERASE D10, ISOFORM A-RELATED"/>
    <property type="match status" value="1"/>
</dbReference>
<dbReference type="Pfam" id="PF02798">
    <property type="entry name" value="GST_N"/>
    <property type="match status" value="1"/>
</dbReference>
<dbReference type="InterPro" id="IPR040079">
    <property type="entry name" value="Glutathione_S-Trfase"/>
</dbReference>
<evidence type="ECO:0000259" key="3">
    <source>
        <dbReference type="PROSITE" id="PS50404"/>
    </source>
</evidence>
<dbReference type="Gene3D" id="1.20.1050.10">
    <property type="match status" value="1"/>
</dbReference>
<reference evidence="5" key="1">
    <citation type="submission" date="2022-01" db="EMBL/GenBank/DDBJ databases">
        <title>Colwellia maritima, isolated from seawater.</title>
        <authorList>
            <person name="Kristyanto S."/>
            <person name="Jung J."/>
            <person name="Jeon C.O."/>
        </authorList>
    </citation>
    <scope>NUCLEOTIDE SEQUENCE</scope>
    <source>
        <strain evidence="5">MSW7</strain>
    </source>
</reference>
<feature type="domain" description="GST N-terminal" evidence="3">
    <location>
        <begin position="1"/>
        <end position="80"/>
    </location>
</feature>
<evidence type="ECO:0000256" key="1">
    <source>
        <dbReference type="ARBA" id="ARBA00011738"/>
    </source>
</evidence>
<dbReference type="InterPro" id="IPR036249">
    <property type="entry name" value="Thioredoxin-like_sf"/>
</dbReference>
<dbReference type="PROSITE" id="PS50404">
    <property type="entry name" value="GST_NTER"/>
    <property type="match status" value="1"/>
</dbReference>
<keyword evidence="6" id="KW-1185">Reference proteome</keyword>
<evidence type="ECO:0000313" key="6">
    <source>
        <dbReference type="Proteomes" id="UP001139646"/>
    </source>
</evidence>
<dbReference type="Gene3D" id="3.40.30.10">
    <property type="entry name" value="Glutaredoxin"/>
    <property type="match status" value="1"/>
</dbReference>
<dbReference type="RefSeq" id="WP_242283045.1">
    <property type="nucleotide sequence ID" value="NZ_JAKKSL010000001.1"/>
</dbReference>
<dbReference type="InterPro" id="IPR004046">
    <property type="entry name" value="GST_C"/>
</dbReference>
<dbReference type="PROSITE" id="PS50405">
    <property type="entry name" value="GST_CTER"/>
    <property type="match status" value="1"/>
</dbReference>
<dbReference type="SFLD" id="SFLDS00019">
    <property type="entry name" value="Glutathione_Transferase_(cytos"/>
    <property type="match status" value="1"/>
</dbReference>
<comment type="similarity">
    <text evidence="2">Belongs to the GST superfamily.</text>
</comment>
<dbReference type="InterPro" id="IPR004045">
    <property type="entry name" value="Glutathione_S-Trfase_N"/>
</dbReference>
<dbReference type="SUPFAM" id="SSF52833">
    <property type="entry name" value="Thioredoxin-like"/>
    <property type="match status" value="1"/>
</dbReference>
<accession>A0ABS9WWS1</accession>
<dbReference type="InterPro" id="IPR010987">
    <property type="entry name" value="Glutathione-S-Trfase_C-like"/>
</dbReference>
<dbReference type="Pfam" id="PF00043">
    <property type="entry name" value="GST_C"/>
    <property type="match status" value="1"/>
</dbReference>
<dbReference type="InterPro" id="IPR036282">
    <property type="entry name" value="Glutathione-S-Trfase_C_sf"/>
</dbReference>
<name>A0ABS9WWS1_9GAMM</name>
<dbReference type="SFLD" id="SFLDG00358">
    <property type="entry name" value="Main_(cytGST)"/>
    <property type="match status" value="1"/>
</dbReference>
<evidence type="ECO:0000313" key="5">
    <source>
        <dbReference type="EMBL" id="MCI2282379.1"/>
    </source>
</evidence>
<dbReference type="CDD" id="cd03206">
    <property type="entry name" value="GST_C_7"/>
    <property type="match status" value="1"/>
</dbReference>
<evidence type="ECO:0000256" key="2">
    <source>
        <dbReference type="RuleBase" id="RU003494"/>
    </source>
</evidence>